<evidence type="ECO:0000259" key="4">
    <source>
        <dbReference type="Pfam" id="PF12972"/>
    </source>
</evidence>
<dbReference type="SUPFAM" id="SSF51445">
    <property type="entry name" value="(Trans)glycosidases"/>
    <property type="match status" value="1"/>
</dbReference>
<feature type="domain" description="Alpha-N-acetylglucosaminidase N-terminal" evidence="3">
    <location>
        <begin position="4"/>
        <end position="81"/>
    </location>
</feature>
<evidence type="ECO:0000259" key="2">
    <source>
        <dbReference type="Pfam" id="PF05089"/>
    </source>
</evidence>
<dbReference type="Pfam" id="PF12972">
    <property type="entry name" value="NAGLU_C"/>
    <property type="match status" value="1"/>
</dbReference>
<dbReference type="AlphaFoldDB" id="A0A0D2CQA5"/>
<dbReference type="InterPro" id="IPR024240">
    <property type="entry name" value="NAGLU_N"/>
</dbReference>
<dbReference type="EMBL" id="KN847321">
    <property type="protein sequence ID" value="KIW52157.1"/>
    <property type="molecule type" value="Genomic_DNA"/>
</dbReference>
<dbReference type="InterPro" id="IPR024732">
    <property type="entry name" value="NAGLU_C"/>
</dbReference>
<dbReference type="Gene3D" id="1.20.120.670">
    <property type="entry name" value="N-acetyl-b-d-glucoasminidase"/>
    <property type="match status" value="1"/>
</dbReference>
<dbReference type="RefSeq" id="XP_013312741.1">
    <property type="nucleotide sequence ID" value="XM_013457287.1"/>
</dbReference>
<reference evidence="5 6" key="1">
    <citation type="submission" date="2015-01" db="EMBL/GenBank/DDBJ databases">
        <title>The Genome Sequence of Exophiala xenobiotica CBS118157.</title>
        <authorList>
            <consortium name="The Broad Institute Genomics Platform"/>
            <person name="Cuomo C."/>
            <person name="de Hoog S."/>
            <person name="Gorbushina A."/>
            <person name="Stielow B."/>
            <person name="Teixiera M."/>
            <person name="Abouelleil A."/>
            <person name="Chapman S.B."/>
            <person name="Priest M."/>
            <person name="Young S.K."/>
            <person name="Wortman J."/>
            <person name="Nusbaum C."/>
            <person name="Birren B."/>
        </authorList>
    </citation>
    <scope>NUCLEOTIDE SEQUENCE [LARGE SCALE GENOMIC DNA]</scope>
    <source>
        <strain evidence="5 6">CBS 118157</strain>
    </source>
</reference>
<dbReference type="InterPro" id="IPR007781">
    <property type="entry name" value="NAGLU"/>
</dbReference>
<dbReference type="HOGENOM" id="CLU_011988_2_1_1"/>
<dbReference type="Gene3D" id="3.30.379.10">
    <property type="entry name" value="Chitobiase/beta-hexosaminidase domain 2-like"/>
    <property type="match status" value="1"/>
</dbReference>
<dbReference type="Proteomes" id="UP000054342">
    <property type="component" value="Unassembled WGS sequence"/>
</dbReference>
<evidence type="ECO:0000313" key="6">
    <source>
        <dbReference type="Proteomes" id="UP000054342"/>
    </source>
</evidence>
<dbReference type="GO" id="GO:0016787">
    <property type="term" value="F:hydrolase activity"/>
    <property type="evidence" value="ECO:0007669"/>
    <property type="project" value="UniProtKB-KW"/>
</dbReference>
<dbReference type="Pfam" id="PF05089">
    <property type="entry name" value="NAGLU"/>
    <property type="match status" value="1"/>
</dbReference>
<dbReference type="OrthoDB" id="64736at2759"/>
<dbReference type="PANTHER" id="PTHR12872:SF1">
    <property type="entry name" value="ALPHA-N-ACETYLGLUCOSAMINIDASE"/>
    <property type="match status" value="1"/>
</dbReference>
<evidence type="ECO:0000259" key="3">
    <source>
        <dbReference type="Pfam" id="PF12971"/>
    </source>
</evidence>
<accession>A0A0D2CQA5</accession>
<dbReference type="Gene3D" id="3.20.20.80">
    <property type="entry name" value="Glycosidases"/>
    <property type="match status" value="1"/>
</dbReference>
<feature type="domain" description="Alpha-N-acetylglucosaminidase tim-barrel" evidence="2">
    <location>
        <begin position="95"/>
        <end position="431"/>
    </location>
</feature>
<keyword evidence="6" id="KW-1185">Reference proteome</keyword>
<name>A0A0D2CQA5_9EURO</name>
<keyword evidence="1" id="KW-0378">Hydrolase</keyword>
<protein>
    <recommendedName>
        <fullName evidence="7">Alpha-N-acetylglucosaminidase</fullName>
    </recommendedName>
</protein>
<dbReference type="InterPro" id="IPR024733">
    <property type="entry name" value="NAGLU_tim-barrel"/>
</dbReference>
<organism evidence="5 6">
    <name type="scientific">Exophiala xenobiotica</name>
    <dbReference type="NCBI Taxonomy" id="348802"/>
    <lineage>
        <taxon>Eukaryota</taxon>
        <taxon>Fungi</taxon>
        <taxon>Dikarya</taxon>
        <taxon>Ascomycota</taxon>
        <taxon>Pezizomycotina</taxon>
        <taxon>Eurotiomycetes</taxon>
        <taxon>Chaetothyriomycetidae</taxon>
        <taxon>Chaetothyriales</taxon>
        <taxon>Herpotrichiellaceae</taxon>
        <taxon>Exophiala</taxon>
    </lineage>
</organism>
<sequence length="743" mass="83824">MRWRRLPNHVDNFSFELVTENHTPGVTNDHYVVSCDKGTVTIQGNSLIALASGLRRYLADRSHVDFYWFIGSQLEQVEALPSCTAINGSSVVPWRYHFNTVTFSYTTAFWTWEDWEDELDWLALRGVNLPLAWVGMEKLLVEVFHEVGLSQPEILDFLSGPAFQAWNRFGNIQGSWGGQLPMSWIDKQFDLQQKIVKRMVELGMTPVLPAFTGFVPRAFSEVFPDASVVNISQWNGFSSQYTNDTFLEPTDPLFAQLQKSFIVKQQTYYGNISSIYTLDQFNENDPISGDLDALRQLSSTVWQSLKDADPNAIWMLQGWLFFSNAEFWTDERVEAFLGGVTRHTDMLILDLFSETQPQWQRLDSYYGKPWIWCQLHDYGGNQGLYGQVMNITVNPIEALANSSSLVGFGLTMEGQEGNEIMYDLMLDQAWSASPIDLEAYFHDWATIRYSDSNTTSGPLPAQIYETWEILLRTVYNNTNLTSAQAVTKSIFELAPNATGLFNRTGHHPTTITYDPSTLVEAWQTFISASNSTPALWSNKAYQFDLIDISRQVLANKFNPLYSAFIAQTNLTNLDTTNKSTRNASIAAATQTQSQMLSLLTTIDTLVQFTPSKSPESSLPAWISTARSWADGNATISDFYAYNAINQVTLWGPMGEISDYASRQWAGLVGGYYLPRWQIFTDAYLDALKTGHAVNQTQLHAGLLSWEEQQQEPLASVGTSLQPSDGLQNKINLIESEWCEVLGC</sequence>
<evidence type="ECO:0000256" key="1">
    <source>
        <dbReference type="ARBA" id="ARBA00022801"/>
    </source>
</evidence>
<gene>
    <name evidence="5" type="ORF">PV05_07820</name>
</gene>
<evidence type="ECO:0000313" key="5">
    <source>
        <dbReference type="EMBL" id="KIW52157.1"/>
    </source>
</evidence>
<dbReference type="Pfam" id="PF12971">
    <property type="entry name" value="NAGLU_N"/>
    <property type="match status" value="1"/>
</dbReference>
<dbReference type="STRING" id="348802.A0A0D2CQA5"/>
<dbReference type="InterPro" id="IPR029018">
    <property type="entry name" value="Hex-like_dom2"/>
</dbReference>
<feature type="domain" description="Alpha-N-acetylglucosaminidase C-terminal" evidence="4">
    <location>
        <begin position="440"/>
        <end position="710"/>
    </location>
</feature>
<evidence type="ECO:0008006" key="7">
    <source>
        <dbReference type="Google" id="ProtNLM"/>
    </source>
</evidence>
<proteinExistence type="predicted"/>
<dbReference type="GeneID" id="25329728"/>
<dbReference type="InterPro" id="IPR017853">
    <property type="entry name" value="GH"/>
</dbReference>
<dbReference type="PANTHER" id="PTHR12872">
    <property type="entry name" value="ALPHA-N-ACETYLGLUCOSAMINIDASE"/>
    <property type="match status" value="1"/>
</dbReference>